<protein>
    <recommendedName>
        <fullName evidence="3">DNA-binding protein HU-alpha</fullName>
    </recommendedName>
</protein>
<dbReference type="InterPro" id="IPR000119">
    <property type="entry name" value="Hist_DNA-bd"/>
</dbReference>
<dbReference type="Gene3D" id="4.10.520.10">
    <property type="entry name" value="IHF-like DNA-binding proteins"/>
    <property type="match status" value="1"/>
</dbReference>
<gene>
    <name evidence="2" type="ORF">MNBD_ALPHA07-1221</name>
</gene>
<dbReference type="GO" id="GO:0030527">
    <property type="term" value="F:structural constituent of chromatin"/>
    <property type="evidence" value="ECO:0007669"/>
    <property type="project" value="InterPro"/>
</dbReference>
<evidence type="ECO:0000256" key="1">
    <source>
        <dbReference type="SAM" id="MobiDB-lite"/>
    </source>
</evidence>
<organism evidence="2">
    <name type="scientific">hydrothermal vent metagenome</name>
    <dbReference type="NCBI Taxonomy" id="652676"/>
    <lineage>
        <taxon>unclassified sequences</taxon>
        <taxon>metagenomes</taxon>
        <taxon>ecological metagenomes</taxon>
    </lineage>
</organism>
<sequence>MTTKNTTENTTENTSKKTKKPALAKPSPKAPVKKAAVVAEVTPQVLGPELKKKELIDLVVEKSAIAKRDAKPVIEAMLAVLGDTIAEGREMNLQPLGKVKYNRIKEMDNARIVILKLRQNKGTALGAKDTDTDPGE</sequence>
<dbReference type="GO" id="GO:0003677">
    <property type="term" value="F:DNA binding"/>
    <property type="evidence" value="ECO:0007669"/>
    <property type="project" value="InterPro"/>
</dbReference>
<proteinExistence type="predicted"/>
<evidence type="ECO:0000313" key="2">
    <source>
        <dbReference type="EMBL" id="VAW00501.1"/>
    </source>
</evidence>
<dbReference type="Pfam" id="PF00216">
    <property type="entry name" value="Bac_DNA_binding"/>
    <property type="match status" value="1"/>
</dbReference>
<evidence type="ECO:0008006" key="3">
    <source>
        <dbReference type="Google" id="ProtNLM"/>
    </source>
</evidence>
<name>A0A3B0S3E3_9ZZZZ</name>
<feature type="region of interest" description="Disordered" evidence="1">
    <location>
        <begin position="1"/>
        <end position="31"/>
    </location>
</feature>
<accession>A0A3B0S3E3</accession>
<dbReference type="EMBL" id="UOEG01000209">
    <property type="protein sequence ID" value="VAW00501.1"/>
    <property type="molecule type" value="Genomic_DNA"/>
</dbReference>
<dbReference type="InterPro" id="IPR010992">
    <property type="entry name" value="IHF-like_DNA-bd_dom_sf"/>
</dbReference>
<dbReference type="SUPFAM" id="SSF47729">
    <property type="entry name" value="IHF-like DNA-binding proteins"/>
    <property type="match status" value="1"/>
</dbReference>
<feature type="compositionally biased region" description="Low complexity" evidence="1">
    <location>
        <begin position="1"/>
        <end position="13"/>
    </location>
</feature>
<dbReference type="AlphaFoldDB" id="A0A3B0S3E3"/>
<reference evidence="2" key="1">
    <citation type="submission" date="2018-06" db="EMBL/GenBank/DDBJ databases">
        <authorList>
            <person name="Zhirakovskaya E."/>
        </authorList>
    </citation>
    <scope>NUCLEOTIDE SEQUENCE</scope>
</reference>